<dbReference type="InterPro" id="IPR006530">
    <property type="entry name" value="YD"/>
</dbReference>
<proteinExistence type="predicted"/>
<dbReference type="RefSeq" id="WP_394512480.1">
    <property type="nucleotide sequence ID" value="NZ_JBIGHX010000006.1"/>
</dbReference>
<evidence type="ECO:0000313" key="1">
    <source>
        <dbReference type="EMBL" id="MFG6463459.1"/>
    </source>
</evidence>
<dbReference type="InterPro" id="IPR031325">
    <property type="entry name" value="RHS_repeat"/>
</dbReference>
<dbReference type="NCBIfam" id="TIGR01643">
    <property type="entry name" value="YD_repeat_2x"/>
    <property type="match status" value="3"/>
</dbReference>
<organism evidence="1 2">
    <name type="scientific">Pelomonas lactea</name>
    <dbReference type="NCBI Taxonomy" id="3299030"/>
    <lineage>
        <taxon>Bacteria</taxon>
        <taxon>Pseudomonadati</taxon>
        <taxon>Pseudomonadota</taxon>
        <taxon>Betaproteobacteria</taxon>
        <taxon>Burkholderiales</taxon>
        <taxon>Sphaerotilaceae</taxon>
        <taxon>Roseateles</taxon>
    </lineage>
</organism>
<protein>
    <recommendedName>
        <fullName evidence="3">RHS repeat protein</fullName>
    </recommendedName>
</protein>
<dbReference type="EMBL" id="JBIGHX010000006">
    <property type="protein sequence ID" value="MFG6463459.1"/>
    <property type="molecule type" value="Genomic_DNA"/>
</dbReference>
<dbReference type="Proteomes" id="UP001606302">
    <property type="component" value="Unassembled WGS sequence"/>
</dbReference>
<keyword evidence="2" id="KW-1185">Reference proteome</keyword>
<sequence length="841" mass="92086">MSFRIFIKFLFIAVAMGMLAKGANAYYYEDRKHSPMDYGGGRVTWHHTVIVGLSANESARDFCVDFVKKHATDSVEWRLRVECGSSGTTSIQAGYMCDNYRETRPGSGVWGCEGDSWYLSLTTCPPNTAYVKGQSKQGCYPIVEKLSDVPKHCPAKGNPIHPGAGMKTQTQPLGVSVAGLQLALQYDTRSEMRTSPLASSTTTSDSFPYTRTEQTLVGKVWGLNIQRSLQLGKNSWRGALPSMISFQPGVAEIYAAIASYTYGSEKSVNKKLWAQSSDWYGYWLHFDDGNGYVETYLPRTAAFGDVESHLLGYVNYAGGGGLALKYSDESTPVDIAPRRGLLVSVFDHFGRTISFKYNAQGFISSMVGPDQQVTNLAYENSNLSAIHWPDATERRFHYEEPTLPWALTGLTDESAQRLGTYAYDTASKNAVSTTSASAGSFSTSYGVAPSNSCIDQFDEAREVIYRTCTWTPPQEAKLVSPNGSESTLSFKSVQGVNRLTSQSQPSGAGCSESVRQQDYDANGNVAWMEDFKGYRACYVHDLNRNLETSRVEGLATGSSCDSVLTTGAALHANARRISKQWHPMWRLETKVAEPRRLTTKVYNGQPDPFNGGAAASCAPSNATLPDGSPIVVLCKQVEQATTDANGALGFSAVLAPTSEVPTRVQQWTYNQYGQVLTATDPLNKVTSYSYYASTTADYTKGDLEKVTNAANHVTRYTKYNPAGQWLEMLDANGVATTRTFDLRQRLKTTTTAGLTTSYDYWPTGLLKKVTLPDATFVSYDYDDAHRLIAVTDNLGNKVSYTLDNSGNRTGETVTDPGGKLARTLTRVPDALGRIQQVTGRE</sequence>
<gene>
    <name evidence="1" type="ORF">ACG04Q_17930</name>
</gene>
<evidence type="ECO:0008006" key="3">
    <source>
        <dbReference type="Google" id="ProtNLM"/>
    </source>
</evidence>
<dbReference type="Gene3D" id="2.180.10.10">
    <property type="entry name" value="RHS repeat-associated core"/>
    <property type="match status" value="2"/>
</dbReference>
<accession>A0ABW7GNC2</accession>
<dbReference type="PANTHER" id="PTHR32305">
    <property type="match status" value="1"/>
</dbReference>
<dbReference type="InterPro" id="IPR050708">
    <property type="entry name" value="T6SS_VgrG/RHS"/>
</dbReference>
<dbReference type="Pfam" id="PF05593">
    <property type="entry name" value="RHS_repeat"/>
    <property type="match status" value="1"/>
</dbReference>
<name>A0ABW7GNC2_9BURK</name>
<comment type="caution">
    <text evidence="1">The sequence shown here is derived from an EMBL/GenBank/DDBJ whole genome shotgun (WGS) entry which is preliminary data.</text>
</comment>
<evidence type="ECO:0000313" key="2">
    <source>
        <dbReference type="Proteomes" id="UP001606302"/>
    </source>
</evidence>
<dbReference type="PANTHER" id="PTHR32305:SF15">
    <property type="entry name" value="PROTEIN RHSA-RELATED"/>
    <property type="match status" value="1"/>
</dbReference>
<reference evidence="1 2" key="1">
    <citation type="submission" date="2024-08" db="EMBL/GenBank/DDBJ databases">
        <authorList>
            <person name="Lu H."/>
        </authorList>
    </citation>
    <scope>NUCLEOTIDE SEQUENCE [LARGE SCALE GENOMIC DNA]</scope>
    <source>
        <strain evidence="1 2">DXS20W</strain>
    </source>
</reference>